<comment type="caution">
    <text evidence="2">The sequence shown here is derived from an EMBL/GenBank/DDBJ whole genome shotgun (WGS) entry which is preliminary data.</text>
</comment>
<accession>A0ABW2I3A2</accession>
<keyword evidence="3" id="KW-1185">Reference proteome</keyword>
<keyword evidence="1" id="KW-0732">Signal</keyword>
<organism evidence="2 3">
    <name type="scientific">Paractinoplanes rhizophilus</name>
    <dbReference type="NCBI Taxonomy" id="1416877"/>
    <lineage>
        <taxon>Bacteria</taxon>
        <taxon>Bacillati</taxon>
        <taxon>Actinomycetota</taxon>
        <taxon>Actinomycetes</taxon>
        <taxon>Micromonosporales</taxon>
        <taxon>Micromonosporaceae</taxon>
        <taxon>Paractinoplanes</taxon>
    </lineage>
</organism>
<dbReference type="PROSITE" id="PS51257">
    <property type="entry name" value="PROKAR_LIPOPROTEIN"/>
    <property type="match status" value="1"/>
</dbReference>
<evidence type="ECO:0008006" key="4">
    <source>
        <dbReference type="Google" id="ProtNLM"/>
    </source>
</evidence>
<evidence type="ECO:0000256" key="1">
    <source>
        <dbReference type="SAM" id="SignalP"/>
    </source>
</evidence>
<feature type="chain" id="PRO_5045929556" description="Lipoprotein" evidence="1">
    <location>
        <begin position="20"/>
        <end position="236"/>
    </location>
</feature>
<protein>
    <recommendedName>
        <fullName evidence="4">Lipoprotein</fullName>
    </recommendedName>
</protein>
<evidence type="ECO:0000313" key="2">
    <source>
        <dbReference type="EMBL" id="MFC7279321.1"/>
    </source>
</evidence>
<dbReference type="EMBL" id="JBHTBJ010000048">
    <property type="protein sequence ID" value="MFC7279321.1"/>
    <property type="molecule type" value="Genomic_DNA"/>
</dbReference>
<feature type="signal peptide" evidence="1">
    <location>
        <begin position="1"/>
        <end position="19"/>
    </location>
</feature>
<gene>
    <name evidence="2" type="ORF">ACFQS1_35615</name>
</gene>
<dbReference type="Proteomes" id="UP001596548">
    <property type="component" value="Unassembled WGS sequence"/>
</dbReference>
<sequence>MRAAVVAAAMLLLAGCSGDGDTPAGNGITELPPATVMEKSLAALKTVPSYRVDIHTDNGNLQTSTTIAVVGTDLRGTVTKADGKSEILKVGANYYVAPDEAFWSNWFDQPERAHAYTEYAHGRWIKVAKRDDLIHTSGLDGAFAFAERNALNGAVPRHMSLGERKDVSGVPTITVLDSRNDLTHISVATTGEPYPIRWDFGHGAVADFSGFGTTSAEIEDPAATEVVDMATVIRSS</sequence>
<evidence type="ECO:0000313" key="3">
    <source>
        <dbReference type="Proteomes" id="UP001596548"/>
    </source>
</evidence>
<proteinExistence type="predicted"/>
<reference evidence="3" key="1">
    <citation type="journal article" date="2019" name="Int. J. Syst. Evol. Microbiol.">
        <title>The Global Catalogue of Microorganisms (GCM) 10K type strain sequencing project: providing services to taxonomists for standard genome sequencing and annotation.</title>
        <authorList>
            <consortium name="The Broad Institute Genomics Platform"/>
            <consortium name="The Broad Institute Genome Sequencing Center for Infectious Disease"/>
            <person name="Wu L."/>
            <person name="Ma J."/>
        </authorList>
    </citation>
    <scope>NUCLEOTIDE SEQUENCE [LARGE SCALE GENOMIC DNA]</scope>
    <source>
        <strain evidence="3">XZYJT-10</strain>
    </source>
</reference>
<dbReference type="RefSeq" id="WP_378976533.1">
    <property type="nucleotide sequence ID" value="NZ_JBHTBJ010000048.1"/>
</dbReference>
<name>A0ABW2I3A2_9ACTN</name>